<organism evidence="2 3">
    <name type="scientific">Ignatzschineria indica</name>
    <dbReference type="NCBI Taxonomy" id="472583"/>
    <lineage>
        <taxon>Bacteria</taxon>
        <taxon>Pseudomonadati</taxon>
        <taxon>Pseudomonadota</taxon>
        <taxon>Gammaproteobacteria</taxon>
        <taxon>Cardiobacteriales</taxon>
        <taxon>Ignatzschineriaceae</taxon>
        <taxon>Ignatzschineria</taxon>
    </lineage>
</organism>
<evidence type="ECO:0000259" key="1">
    <source>
        <dbReference type="Pfam" id="PF01973"/>
    </source>
</evidence>
<proteinExistence type="predicted"/>
<name>A0A2U2AN37_9GAMM</name>
<protein>
    <recommendedName>
        <fullName evidence="1">6-hydroxymethylpterin diphosphokinase MptE-like domain-containing protein</fullName>
    </recommendedName>
</protein>
<dbReference type="AlphaFoldDB" id="A0A2U2AN37"/>
<dbReference type="SUPFAM" id="SSF102414">
    <property type="entry name" value="Alpha-2,3/8-sialyltransferase CstII"/>
    <property type="match status" value="1"/>
</dbReference>
<feature type="domain" description="6-hydroxymethylpterin diphosphokinase MptE-like" evidence="1">
    <location>
        <begin position="4"/>
        <end position="154"/>
    </location>
</feature>
<dbReference type="RefSeq" id="WP_109235749.1">
    <property type="nucleotide sequence ID" value="NZ_BMXZ01000001.1"/>
</dbReference>
<gene>
    <name evidence="2" type="ORF">DC082_03370</name>
</gene>
<accession>A0A2U2AN37</accession>
<dbReference type="Pfam" id="PF01973">
    <property type="entry name" value="MptE-like"/>
    <property type="match status" value="1"/>
</dbReference>
<dbReference type="Proteomes" id="UP000244948">
    <property type="component" value="Unassembled WGS sequence"/>
</dbReference>
<dbReference type="EMBL" id="QEWR01000002">
    <property type="protein sequence ID" value="PWD84585.1"/>
    <property type="molecule type" value="Genomic_DNA"/>
</dbReference>
<reference evidence="2 3" key="1">
    <citation type="journal article" date="2018" name="Genome Announc.">
        <title>Ignatzschineria cameli sp. nov., isolated from necrotic foot tissue of dromedaries (Camelus dromedarius) and associated maggots (Wohlfahrtia species) in Dubai.</title>
        <authorList>
            <person name="Tsang C.C."/>
            <person name="Tang J.Y."/>
            <person name="Fong J.Y."/>
            <person name="Kinne J."/>
            <person name="Lee H.H."/>
            <person name="Joseph M."/>
            <person name="Jose S."/>
            <person name="Schuster R.K."/>
            <person name="Tang Y."/>
            <person name="Sivakumar S."/>
            <person name="Chen J.H."/>
            <person name="Teng J.L."/>
            <person name="Lau S.K."/>
            <person name="Wernery U."/>
            <person name="Woo P.C."/>
        </authorList>
    </citation>
    <scope>NUCLEOTIDE SEQUENCE [LARGE SCALE GENOMIC DNA]</scope>
    <source>
        <strain evidence="2 3">KCTC 22643</strain>
    </source>
</reference>
<dbReference type="InterPro" id="IPR036715">
    <property type="entry name" value="A-2_3-sialylTrfase_sf"/>
</dbReference>
<evidence type="ECO:0000313" key="3">
    <source>
        <dbReference type="Proteomes" id="UP000244948"/>
    </source>
</evidence>
<keyword evidence="3" id="KW-1185">Reference proteome</keyword>
<sequence length="216" mass="25413">MSNISLLKNKEFGKRCFILANGPSINNLDLSKLKREIVIGMNASPLLEKSNSFKHSYYTISDTRFLTENEDKYDIAVNLVDESVMKVFRKEIYKFYPNKRNTHYVQALERDGFSENLKHGYYYGRTTVMLALQLAYYLGCSEIYLLGFDLTYSHKQARFYVEKKMQIDDAQASIQIWNIHQAYLFLQSRGIKLYQCNKNSLARNYIPFCNFEDIFN</sequence>
<dbReference type="Gene3D" id="3.90.1480.10">
    <property type="entry name" value="Alpha-2,3-sialyltransferase"/>
    <property type="match status" value="1"/>
</dbReference>
<dbReference type="InterPro" id="IPR002826">
    <property type="entry name" value="MptE-like"/>
</dbReference>
<comment type="caution">
    <text evidence="2">The sequence shown here is derived from an EMBL/GenBank/DDBJ whole genome shotgun (WGS) entry which is preliminary data.</text>
</comment>
<evidence type="ECO:0000313" key="2">
    <source>
        <dbReference type="EMBL" id="PWD84585.1"/>
    </source>
</evidence>